<dbReference type="InterPro" id="IPR013658">
    <property type="entry name" value="SGL"/>
</dbReference>
<evidence type="ECO:0000256" key="14">
    <source>
        <dbReference type="ARBA" id="ARBA00032464"/>
    </source>
</evidence>
<comment type="caution">
    <text evidence="16">The sequence shown here is derived from an EMBL/GenBank/DDBJ whole genome shotgun (WGS) entry which is preliminary data.</text>
</comment>
<dbReference type="EMBL" id="JBHUMA010000006">
    <property type="protein sequence ID" value="MFD2599333.1"/>
    <property type="molecule type" value="Genomic_DNA"/>
</dbReference>
<dbReference type="PRINTS" id="PR01791">
    <property type="entry name" value="REGUCALCIN"/>
</dbReference>
<dbReference type="PRINTS" id="PR01790">
    <property type="entry name" value="SMP30FAMILY"/>
</dbReference>
<comment type="cofactor">
    <cofactor evidence="5">
        <name>Zn(2+)</name>
        <dbReference type="ChEBI" id="CHEBI:29105"/>
    </cofactor>
</comment>
<evidence type="ECO:0000313" key="16">
    <source>
        <dbReference type="EMBL" id="MFD2599333.1"/>
    </source>
</evidence>
<feature type="domain" description="SMP-30/Gluconolactonase/LRE-like region" evidence="15">
    <location>
        <begin position="17"/>
        <end position="259"/>
    </location>
</feature>
<keyword evidence="13" id="KW-0106">Calcium</keyword>
<protein>
    <recommendedName>
        <fullName evidence="9">Regucalcin</fullName>
        <ecNumber evidence="8">3.1.1.17</ecNumber>
    </recommendedName>
    <alternativeName>
        <fullName evidence="14">Gluconolactonase</fullName>
    </alternativeName>
</protein>
<evidence type="ECO:0000256" key="8">
    <source>
        <dbReference type="ARBA" id="ARBA00013227"/>
    </source>
</evidence>
<dbReference type="GO" id="GO:0016787">
    <property type="term" value="F:hydrolase activity"/>
    <property type="evidence" value="ECO:0007669"/>
    <property type="project" value="UniProtKB-KW"/>
</dbReference>
<evidence type="ECO:0000256" key="5">
    <source>
        <dbReference type="ARBA" id="ARBA00001947"/>
    </source>
</evidence>
<dbReference type="InterPro" id="IPR005511">
    <property type="entry name" value="SMP-30"/>
</dbReference>
<gene>
    <name evidence="16" type="ORF">ACFSQ3_10240</name>
</gene>
<dbReference type="RefSeq" id="WP_380869459.1">
    <property type="nucleotide sequence ID" value="NZ_JBHUMA010000006.1"/>
</dbReference>
<comment type="cofactor">
    <cofactor evidence="2">
        <name>Ca(2+)</name>
        <dbReference type="ChEBI" id="CHEBI:29108"/>
    </cofactor>
</comment>
<evidence type="ECO:0000256" key="2">
    <source>
        <dbReference type="ARBA" id="ARBA00001913"/>
    </source>
</evidence>
<dbReference type="PANTHER" id="PTHR10907">
    <property type="entry name" value="REGUCALCIN"/>
    <property type="match status" value="1"/>
</dbReference>
<comment type="similarity">
    <text evidence="7">Belongs to the SMP-30/CGR1 family.</text>
</comment>
<name>A0ABW5NMX3_9SPHI</name>
<dbReference type="PANTHER" id="PTHR10907:SF47">
    <property type="entry name" value="REGUCALCIN"/>
    <property type="match status" value="1"/>
</dbReference>
<evidence type="ECO:0000256" key="10">
    <source>
        <dbReference type="ARBA" id="ARBA00022490"/>
    </source>
</evidence>
<evidence type="ECO:0000256" key="13">
    <source>
        <dbReference type="ARBA" id="ARBA00022837"/>
    </source>
</evidence>
<proteinExistence type="inferred from homology"/>
<comment type="catalytic activity">
    <reaction evidence="1">
        <text>D-glucono-1,5-lactone + H2O = D-gluconate + H(+)</text>
        <dbReference type="Rhea" id="RHEA:10440"/>
        <dbReference type="ChEBI" id="CHEBI:15377"/>
        <dbReference type="ChEBI" id="CHEBI:15378"/>
        <dbReference type="ChEBI" id="CHEBI:16217"/>
        <dbReference type="ChEBI" id="CHEBI:18391"/>
        <dbReference type="EC" id="3.1.1.17"/>
    </reaction>
</comment>
<dbReference type="InterPro" id="IPR008367">
    <property type="entry name" value="Regucalcin"/>
</dbReference>
<keyword evidence="12 16" id="KW-0378">Hydrolase</keyword>
<comment type="cofactor">
    <cofactor evidence="4">
        <name>Mg(2+)</name>
        <dbReference type="ChEBI" id="CHEBI:18420"/>
    </cofactor>
</comment>
<dbReference type="InterPro" id="IPR011042">
    <property type="entry name" value="6-blade_b-propeller_TolB-like"/>
</dbReference>
<keyword evidence="10" id="KW-0963">Cytoplasm</keyword>
<comment type="subcellular location">
    <subcellularLocation>
        <location evidence="6">Cytoplasm</location>
    </subcellularLocation>
</comment>
<reference evidence="17" key="1">
    <citation type="journal article" date="2019" name="Int. J. Syst. Evol. Microbiol.">
        <title>The Global Catalogue of Microorganisms (GCM) 10K type strain sequencing project: providing services to taxonomists for standard genome sequencing and annotation.</title>
        <authorList>
            <consortium name="The Broad Institute Genomics Platform"/>
            <consortium name="The Broad Institute Genome Sequencing Center for Infectious Disease"/>
            <person name="Wu L."/>
            <person name="Ma J."/>
        </authorList>
    </citation>
    <scope>NUCLEOTIDE SEQUENCE [LARGE SCALE GENOMIC DNA]</scope>
    <source>
        <strain evidence="17">KCTC 42248</strain>
    </source>
</reference>
<dbReference type="EC" id="3.1.1.17" evidence="8"/>
<evidence type="ECO:0000256" key="6">
    <source>
        <dbReference type="ARBA" id="ARBA00004496"/>
    </source>
</evidence>
<dbReference type="Proteomes" id="UP001597393">
    <property type="component" value="Unassembled WGS sequence"/>
</dbReference>
<evidence type="ECO:0000259" key="15">
    <source>
        <dbReference type="Pfam" id="PF08450"/>
    </source>
</evidence>
<dbReference type="Gene3D" id="2.120.10.30">
    <property type="entry name" value="TolB, C-terminal domain"/>
    <property type="match status" value="1"/>
</dbReference>
<evidence type="ECO:0000256" key="7">
    <source>
        <dbReference type="ARBA" id="ARBA00008853"/>
    </source>
</evidence>
<evidence type="ECO:0000256" key="12">
    <source>
        <dbReference type="ARBA" id="ARBA00022801"/>
    </source>
</evidence>
<sequence>MKIERTIQVAVAENCALGESPVWDDQQRCLHFVDILSNKIYTYWPDDETSQVTQLDEMVGAIVPTKNLGFLAALPSGIYRLNLPGGTPQILVQPEPGNLENRFNDGKADSSGRLWIATMAQSEQQGLGNMYVVYPDLTFKMVLEKTTISNGLDWSEDDKYFYHVESDDAQIRRFDYEKLQGGILGKTTVVEFPDEEGVPDGMTIDSEGMLWVAHFGGGCVTRRDPSNGEILEKIELPVKQVTSCVFGGEDLNDLYITTASKGLSDSELAYQPQAGYTFVIKNLPFTGRPANKFG</sequence>
<organism evidence="16 17">
    <name type="scientific">Sphingobacterium corticis</name>
    <dbReference type="NCBI Taxonomy" id="1812823"/>
    <lineage>
        <taxon>Bacteria</taxon>
        <taxon>Pseudomonadati</taxon>
        <taxon>Bacteroidota</taxon>
        <taxon>Sphingobacteriia</taxon>
        <taxon>Sphingobacteriales</taxon>
        <taxon>Sphingobacteriaceae</taxon>
        <taxon>Sphingobacterium</taxon>
    </lineage>
</organism>
<evidence type="ECO:0000256" key="1">
    <source>
        <dbReference type="ARBA" id="ARBA00001589"/>
    </source>
</evidence>
<evidence type="ECO:0000256" key="4">
    <source>
        <dbReference type="ARBA" id="ARBA00001946"/>
    </source>
</evidence>
<keyword evidence="17" id="KW-1185">Reference proteome</keyword>
<dbReference type="Pfam" id="PF08450">
    <property type="entry name" value="SGL"/>
    <property type="match status" value="1"/>
</dbReference>
<evidence type="ECO:0000256" key="11">
    <source>
        <dbReference type="ARBA" id="ARBA00022723"/>
    </source>
</evidence>
<evidence type="ECO:0000313" key="17">
    <source>
        <dbReference type="Proteomes" id="UP001597393"/>
    </source>
</evidence>
<dbReference type="SUPFAM" id="SSF63829">
    <property type="entry name" value="Calcium-dependent phosphotriesterase"/>
    <property type="match status" value="1"/>
</dbReference>
<accession>A0ABW5NMX3</accession>
<evidence type="ECO:0000256" key="3">
    <source>
        <dbReference type="ARBA" id="ARBA00001936"/>
    </source>
</evidence>
<keyword evidence="11" id="KW-0479">Metal-binding</keyword>
<comment type="cofactor">
    <cofactor evidence="3">
        <name>Mn(2+)</name>
        <dbReference type="ChEBI" id="CHEBI:29035"/>
    </cofactor>
</comment>
<evidence type="ECO:0000256" key="9">
    <source>
        <dbReference type="ARBA" id="ARBA00016808"/>
    </source>
</evidence>